<dbReference type="RefSeq" id="WP_073630734.1">
    <property type="nucleotide sequence ID" value="NZ_FRXO01000007.1"/>
</dbReference>
<dbReference type="InterPro" id="IPR008278">
    <property type="entry name" value="4-PPantetheinyl_Trfase_dom"/>
</dbReference>
<dbReference type="Gene3D" id="3.90.470.20">
    <property type="entry name" value="4'-phosphopantetheinyl transferase domain"/>
    <property type="match status" value="2"/>
</dbReference>
<evidence type="ECO:0000313" key="5">
    <source>
        <dbReference type="Proteomes" id="UP000186406"/>
    </source>
</evidence>
<dbReference type="AlphaFoldDB" id="A0A1M7ZP35"/>
<dbReference type="GO" id="GO:0019878">
    <property type="term" value="P:lysine biosynthetic process via aminoadipic acid"/>
    <property type="evidence" value="ECO:0007669"/>
    <property type="project" value="TreeGrafter"/>
</dbReference>
<feature type="domain" description="4'-phosphopantetheinyl transferase" evidence="3">
    <location>
        <begin position="141"/>
        <end position="241"/>
    </location>
</feature>
<dbReference type="Proteomes" id="UP000186406">
    <property type="component" value="Unassembled WGS sequence"/>
</dbReference>
<reference evidence="4 5" key="1">
    <citation type="submission" date="2016-12" db="EMBL/GenBank/DDBJ databases">
        <authorList>
            <person name="Song W.-J."/>
            <person name="Kurnit D.M."/>
        </authorList>
    </citation>
    <scope>NUCLEOTIDE SEQUENCE [LARGE SCALE GENOMIC DNA]</scope>
    <source>
        <strain evidence="4 5">DSM 19599</strain>
    </source>
</reference>
<dbReference type="SUPFAM" id="SSF56214">
    <property type="entry name" value="4'-phosphopantetheinyl transferase"/>
    <property type="match status" value="2"/>
</dbReference>
<accession>A0A1M7ZP35</accession>
<dbReference type="InterPro" id="IPR037143">
    <property type="entry name" value="4-PPantetheinyl_Trfase_dom_sf"/>
</dbReference>
<proteinExistence type="inferred from homology"/>
<keyword evidence="5" id="KW-1185">Reference proteome</keyword>
<gene>
    <name evidence="4" type="ORF">SAMN02745172_03312</name>
</gene>
<evidence type="ECO:0000313" key="4">
    <source>
        <dbReference type="EMBL" id="SHO66653.1"/>
    </source>
</evidence>
<dbReference type="Pfam" id="PF01648">
    <property type="entry name" value="ACPS"/>
    <property type="match status" value="1"/>
</dbReference>
<dbReference type="GO" id="GO:0005829">
    <property type="term" value="C:cytosol"/>
    <property type="evidence" value="ECO:0007669"/>
    <property type="project" value="TreeGrafter"/>
</dbReference>
<dbReference type="GO" id="GO:0000287">
    <property type="term" value="F:magnesium ion binding"/>
    <property type="evidence" value="ECO:0007669"/>
    <property type="project" value="InterPro"/>
</dbReference>
<evidence type="ECO:0000256" key="2">
    <source>
        <dbReference type="ARBA" id="ARBA00022679"/>
    </source>
</evidence>
<dbReference type="STRING" id="1123029.SAMN02745172_03312"/>
<comment type="similarity">
    <text evidence="1">Belongs to the P-Pant transferase superfamily. Gsp/Sfp/HetI/AcpT family.</text>
</comment>
<evidence type="ECO:0000259" key="3">
    <source>
        <dbReference type="Pfam" id="PF01648"/>
    </source>
</evidence>
<protein>
    <submittedName>
        <fullName evidence="4">4'-phosphopantetheinyl transferase</fullName>
    </submittedName>
</protein>
<sequence length="285" mass="29056">MMPSDCIDLYLLPTAGLTPGDMARLAALLDSTETDRAARLRDTDARAGFVAAHGLLRLALSRHRPSVAPASWRFAAGPFGKPGIVADSPPDRPVPPLYAPGSDAGAAGIAAEGIAAEGTPSFSLTHTAGLVAVAVATGRDVGVDAEAVVADAATSAVAATFCTPVELAAFDALAEADRLARFFTLWTLKESILKAAGRGFLIPPQDVEIGFSPPAARWIGGETPWLAWHGAFGNGHHIAVCVAAMPAPPRLAVLDAGPMVRSAAEPVPLPLALDSLAVVPAGGTN</sequence>
<dbReference type="PANTHER" id="PTHR12215:SF10">
    <property type="entry name" value="L-AMINOADIPATE-SEMIALDEHYDE DEHYDROGENASE-PHOSPHOPANTETHEINYL TRANSFERASE"/>
    <property type="match status" value="1"/>
</dbReference>
<organism evidence="4 5">
    <name type="scientific">Pseudoxanthobacter soli DSM 19599</name>
    <dbReference type="NCBI Taxonomy" id="1123029"/>
    <lineage>
        <taxon>Bacteria</taxon>
        <taxon>Pseudomonadati</taxon>
        <taxon>Pseudomonadota</taxon>
        <taxon>Alphaproteobacteria</taxon>
        <taxon>Hyphomicrobiales</taxon>
        <taxon>Segnochrobactraceae</taxon>
        <taxon>Pseudoxanthobacter</taxon>
    </lineage>
</organism>
<dbReference type="EMBL" id="FRXO01000007">
    <property type="protein sequence ID" value="SHO66653.1"/>
    <property type="molecule type" value="Genomic_DNA"/>
</dbReference>
<dbReference type="GO" id="GO:0008897">
    <property type="term" value="F:holo-[acyl-carrier-protein] synthase activity"/>
    <property type="evidence" value="ECO:0007669"/>
    <property type="project" value="InterPro"/>
</dbReference>
<dbReference type="OrthoDB" id="9808281at2"/>
<keyword evidence="2 4" id="KW-0808">Transferase</keyword>
<dbReference type="InterPro" id="IPR050559">
    <property type="entry name" value="P-Pant_transferase_sf"/>
</dbReference>
<name>A0A1M7ZP35_9HYPH</name>
<evidence type="ECO:0000256" key="1">
    <source>
        <dbReference type="ARBA" id="ARBA00010990"/>
    </source>
</evidence>
<dbReference type="PANTHER" id="PTHR12215">
    <property type="entry name" value="PHOSPHOPANTETHEINE TRANSFERASE"/>
    <property type="match status" value="1"/>
</dbReference>